<dbReference type="GO" id="GO:0000155">
    <property type="term" value="F:phosphorelay sensor kinase activity"/>
    <property type="evidence" value="ECO:0007669"/>
    <property type="project" value="InterPro"/>
</dbReference>
<organism evidence="2 3">
    <name type="scientific">Sphingomonas tagetis</name>
    <dbReference type="NCBI Taxonomy" id="2949092"/>
    <lineage>
        <taxon>Bacteria</taxon>
        <taxon>Pseudomonadati</taxon>
        <taxon>Pseudomonadota</taxon>
        <taxon>Alphaproteobacteria</taxon>
        <taxon>Sphingomonadales</taxon>
        <taxon>Sphingomonadaceae</taxon>
        <taxon>Sphingomonas</taxon>
    </lineage>
</organism>
<dbReference type="InterPro" id="IPR011104">
    <property type="entry name" value="Hpr_kin/Pase_C"/>
</dbReference>
<reference evidence="2" key="1">
    <citation type="submission" date="2022-05" db="EMBL/GenBank/DDBJ databases">
        <title>Sphingomonas sp. strain MG17 Genome sequencing and assembly.</title>
        <authorList>
            <person name="Kim I."/>
        </authorList>
    </citation>
    <scope>NUCLEOTIDE SEQUENCE</scope>
    <source>
        <strain evidence="2">MG17</strain>
    </source>
</reference>
<dbReference type="SUPFAM" id="SSF53795">
    <property type="entry name" value="PEP carboxykinase-like"/>
    <property type="match status" value="1"/>
</dbReference>
<dbReference type="PANTHER" id="PTHR30305:SF1">
    <property type="entry name" value="HPR KINASE_PHOSPHORYLASE"/>
    <property type="match status" value="1"/>
</dbReference>
<dbReference type="AlphaFoldDB" id="A0A9X2HH42"/>
<sequence length="145" mass="15191">MAELSTETLHASCVAIDGRAVLIEGRSGEGKSDLALRLIDRGAVLVSDDYTICTRTAGKLYGAAPATIAGKIEVRGIGIVELPHVERAPIALVVTILDAPPRIPEGPRTHRIAGVEIPQVALPALEPSAPVKVELALRQLAPPTK</sequence>
<dbReference type="GO" id="GO:0005524">
    <property type="term" value="F:ATP binding"/>
    <property type="evidence" value="ECO:0007669"/>
    <property type="project" value="InterPro"/>
</dbReference>
<dbReference type="Pfam" id="PF07475">
    <property type="entry name" value="Hpr_kinase_C"/>
    <property type="match status" value="1"/>
</dbReference>
<dbReference type="CDD" id="cd01918">
    <property type="entry name" value="HprK_C"/>
    <property type="match status" value="1"/>
</dbReference>
<comment type="caution">
    <text evidence="2">The sequence shown here is derived from an EMBL/GenBank/DDBJ whole genome shotgun (WGS) entry which is preliminary data.</text>
</comment>
<dbReference type="Gene3D" id="3.40.50.300">
    <property type="entry name" value="P-loop containing nucleotide triphosphate hydrolases"/>
    <property type="match status" value="1"/>
</dbReference>
<dbReference type="EMBL" id="JAMLDX010000006">
    <property type="protein sequence ID" value="MCP3730718.1"/>
    <property type="molecule type" value="Genomic_DNA"/>
</dbReference>
<dbReference type="InterPro" id="IPR027417">
    <property type="entry name" value="P-loop_NTPase"/>
</dbReference>
<gene>
    <name evidence="2" type="ORF">M9978_09785</name>
</gene>
<dbReference type="RefSeq" id="WP_254292851.1">
    <property type="nucleotide sequence ID" value="NZ_JAMLDX010000006.1"/>
</dbReference>
<name>A0A9X2HH42_9SPHN</name>
<dbReference type="Proteomes" id="UP001139451">
    <property type="component" value="Unassembled WGS sequence"/>
</dbReference>
<keyword evidence="3" id="KW-1185">Reference proteome</keyword>
<evidence type="ECO:0000259" key="1">
    <source>
        <dbReference type="Pfam" id="PF07475"/>
    </source>
</evidence>
<evidence type="ECO:0000313" key="2">
    <source>
        <dbReference type="EMBL" id="MCP3730718.1"/>
    </source>
</evidence>
<protein>
    <submittedName>
        <fullName evidence="2">Aldolase</fullName>
    </submittedName>
</protein>
<evidence type="ECO:0000313" key="3">
    <source>
        <dbReference type="Proteomes" id="UP001139451"/>
    </source>
</evidence>
<feature type="domain" description="HPr kinase/phosphorylase C-terminal" evidence="1">
    <location>
        <begin position="6"/>
        <end position="123"/>
    </location>
</feature>
<dbReference type="GO" id="GO:0006109">
    <property type="term" value="P:regulation of carbohydrate metabolic process"/>
    <property type="evidence" value="ECO:0007669"/>
    <property type="project" value="InterPro"/>
</dbReference>
<dbReference type="PANTHER" id="PTHR30305">
    <property type="entry name" value="PROTEIN YJDM-RELATED"/>
    <property type="match status" value="1"/>
</dbReference>
<proteinExistence type="predicted"/>
<accession>A0A9X2HH42</accession>